<accession>I7ZF10</accession>
<evidence type="ECO:0000256" key="2">
    <source>
        <dbReference type="HAMAP-Rule" id="MF_00460"/>
    </source>
</evidence>
<proteinExistence type="inferred from homology"/>
<dbReference type="PATRIC" id="fig|1172194.4.peg.417"/>
<dbReference type="NCBIfam" id="NF002490">
    <property type="entry name" value="PRK01777.1"/>
    <property type="match status" value="1"/>
</dbReference>
<comment type="similarity">
    <text evidence="1 2">Belongs to the UPF0125 (RnfH) family.</text>
</comment>
<dbReference type="PANTHER" id="PTHR37483">
    <property type="entry name" value="UPF0125 PROTEIN RATB"/>
    <property type="match status" value="1"/>
</dbReference>
<dbReference type="PANTHER" id="PTHR37483:SF1">
    <property type="entry name" value="UPF0125 PROTEIN RATB"/>
    <property type="match status" value="1"/>
</dbReference>
<organism evidence="3 4">
    <name type="scientific">Hydrocarboniphaga effusa AP103</name>
    <dbReference type="NCBI Taxonomy" id="1172194"/>
    <lineage>
        <taxon>Bacteria</taxon>
        <taxon>Pseudomonadati</taxon>
        <taxon>Pseudomonadota</taxon>
        <taxon>Gammaproteobacteria</taxon>
        <taxon>Nevskiales</taxon>
        <taxon>Nevskiaceae</taxon>
        <taxon>Hydrocarboniphaga</taxon>
    </lineage>
</organism>
<dbReference type="Proteomes" id="UP000003704">
    <property type="component" value="Unassembled WGS sequence"/>
</dbReference>
<sequence length="91" mass="10207">MEVCHALPARIWRVRLQLAGDATVGEAIEASGLAAEFPELDVQTSAIGIFSRPCGLQDGLRDGDRIEIYRPLIHDPKDARRSRARREGRRR</sequence>
<dbReference type="Pfam" id="PF03658">
    <property type="entry name" value="Ub-RnfH"/>
    <property type="match status" value="1"/>
</dbReference>
<evidence type="ECO:0000313" key="3">
    <source>
        <dbReference type="EMBL" id="EIT70302.1"/>
    </source>
</evidence>
<reference evidence="3 4" key="1">
    <citation type="journal article" date="2012" name="J. Bacteriol.">
        <title>Genome Sequence of n-Alkane-Degrading Hydrocarboniphaga effusa Strain AP103T (ATCC BAA-332T).</title>
        <authorList>
            <person name="Chang H.K."/>
            <person name="Zylstra G.J."/>
            <person name="Chae J.C."/>
        </authorList>
    </citation>
    <scope>NUCLEOTIDE SEQUENCE [LARGE SCALE GENOMIC DNA]</scope>
    <source>
        <strain evidence="3 4">AP103</strain>
    </source>
</reference>
<dbReference type="SUPFAM" id="SSF54285">
    <property type="entry name" value="MoaD/ThiS"/>
    <property type="match status" value="1"/>
</dbReference>
<dbReference type="InterPro" id="IPR016155">
    <property type="entry name" value="Mopterin_synth/thiamin_S_b"/>
</dbReference>
<protein>
    <recommendedName>
        <fullName evidence="2">UPF0125 protein WQQ_04390</fullName>
    </recommendedName>
</protein>
<dbReference type="HAMAP" id="MF_00460">
    <property type="entry name" value="UPF0125_RnfH"/>
    <property type="match status" value="1"/>
</dbReference>
<evidence type="ECO:0000256" key="1">
    <source>
        <dbReference type="ARBA" id="ARBA00010645"/>
    </source>
</evidence>
<dbReference type="InterPro" id="IPR005346">
    <property type="entry name" value="RnfH"/>
</dbReference>
<dbReference type="AlphaFoldDB" id="I7ZF10"/>
<dbReference type="STRING" id="1172194.WQQ_04390"/>
<name>I7ZF10_9GAMM</name>
<comment type="caution">
    <text evidence="3">The sequence shown here is derived from an EMBL/GenBank/DDBJ whole genome shotgun (WGS) entry which is preliminary data.</text>
</comment>
<dbReference type="InterPro" id="IPR037021">
    <property type="entry name" value="RnfH_sf"/>
</dbReference>
<dbReference type="EMBL" id="AKGD01000001">
    <property type="protein sequence ID" value="EIT70302.1"/>
    <property type="molecule type" value="Genomic_DNA"/>
</dbReference>
<evidence type="ECO:0000313" key="4">
    <source>
        <dbReference type="Proteomes" id="UP000003704"/>
    </source>
</evidence>
<dbReference type="Gene3D" id="3.10.20.280">
    <property type="entry name" value="RnfH-like"/>
    <property type="match status" value="1"/>
</dbReference>
<keyword evidence="4" id="KW-1185">Reference proteome</keyword>
<gene>
    <name evidence="3" type="ORF">WQQ_04390</name>
</gene>